<feature type="compositionally biased region" description="Acidic residues" evidence="1">
    <location>
        <begin position="64"/>
        <end position="76"/>
    </location>
</feature>
<protein>
    <submittedName>
        <fullName evidence="2">Uncharacterized protein</fullName>
    </submittedName>
</protein>
<evidence type="ECO:0000256" key="1">
    <source>
        <dbReference type="SAM" id="MobiDB-lite"/>
    </source>
</evidence>
<sequence length="203" mass="22576">MPHYCSGCNRNSGSNIDKAIFGRNLRGEFPLGGRFSGDFFRNDYADKDFGYISDEGGERMPPDPDSDDDMPADDLADAVHAQDEDSWEPERPVPSAQEQDLSMEDVQEPPQNCPPPTRETRIAAEDRFHIEPTIEKYRSPRAGKVISEDQAQSGEEQYRSALGDPTNPYASFTSKLDWEVTRCTELCGSGSTAFTDLLKIDGV</sequence>
<feature type="region of interest" description="Disordered" evidence="1">
    <location>
        <begin position="136"/>
        <end position="168"/>
    </location>
</feature>
<reference evidence="2" key="1">
    <citation type="submission" date="2023-03" db="EMBL/GenBank/DDBJ databases">
        <title>Massive genome expansion in bonnet fungi (Mycena s.s.) driven by repeated elements and novel gene families across ecological guilds.</title>
        <authorList>
            <consortium name="Lawrence Berkeley National Laboratory"/>
            <person name="Harder C.B."/>
            <person name="Miyauchi S."/>
            <person name="Viragh M."/>
            <person name="Kuo A."/>
            <person name="Thoen E."/>
            <person name="Andreopoulos B."/>
            <person name="Lu D."/>
            <person name="Skrede I."/>
            <person name="Drula E."/>
            <person name="Henrissat B."/>
            <person name="Morin E."/>
            <person name="Kohler A."/>
            <person name="Barry K."/>
            <person name="LaButti K."/>
            <person name="Morin E."/>
            <person name="Salamov A."/>
            <person name="Lipzen A."/>
            <person name="Mereny Z."/>
            <person name="Hegedus B."/>
            <person name="Baldrian P."/>
            <person name="Stursova M."/>
            <person name="Weitz H."/>
            <person name="Taylor A."/>
            <person name="Grigoriev I.V."/>
            <person name="Nagy L.G."/>
            <person name="Martin F."/>
            <person name="Kauserud H."/>
        </authorList>
    </citation>
    <scope>NUCLEOTIDE SEQUENCE</scope>
    <source>
        <strain evidence="2">CBHHK067</strain>
    </source>
</reference>
<feature type="compositionally biased region" description="Basic and acidic residues" evidence="1">
    <location>
        <begin position="80"/>
        <end position="91"/>
    </location>
</feature>
<accession>A0AAD7D9E9</accession>
<keyword evidence="3" id="KW-1185">Reference proteome</keyword>
<evidence type="ECO:0000313" key="3">
    <source>
        <dbReference type="Proteomes" id="UP001221757"/>
    </source>
</evidence>
<evidence type="ECO:0000313" key="2">
    <source>
        <dbReference type="EMBL" id="KAJ7685899.1"/>
    </source>
</evidence>
<comment type="caution">
    <text evidence="2">The sequence shown here is derived from an EMBL/GenBank/DDBJ whole genome shotgun (WGS) entry which is preliminary data.</text>
</comment>
<feature type="region of interest" description="Disordered" evidence="1">
    <location>
        <begin position="48"/>
        <end position="118"/>
    </location>
</feature>
<proteinExistence type="predicted"/>
<dbReference type="Proteomes" id="UP001221757">
    <property type="component" value="Unassembled WGS sequence"/>
</dbReference>
<name>A0AAD7D9E9_MYCRO</name>
<dbReference type="AlphaFoldDB" id="A0AAD7D9E9"/>
<organism evidence="2 3">
    <name type="scientific">Mycena rosella</name>
    <name type="common">Pink bonnet</name>
    <name type="synonym">Agaricus rosellus</name>
    <dbReference type="NCBI Taxonomy" id="1033263"/>
    <lineage>
        <taxon>Eukaryota</taxon>
        <taxon>Fungi</taxon>
        <taxon>Dikarya</taxon>
        <taxon>Basidiomycota</taxon>
        <taxon>Agaricomycotina</taxon>
        <taxon>Agaricomycetes</taxon>
        <taxon>Agaricomycetidae</taxon>
        <taxon>Agaricales</taxon>
        <taxon>Marasmiineae</taxon>
        <taxon>Mycenaceae</taxon>
        <taxon>Mycena</taxon>
    </lineage>
</organism>
<dbReference type="EMBL" id="JARKIE010000101">
    <property type="protein sequence ID" value="KAJ7685899.1"/>
    <property type="molecule type" value="Genomic_DNA"/>
</dbReference>
<gene>
    <name evidence="2" type="ORF">B0H17DRAFT_1137243</name>
</gene>